<name>A0A1D1XQW1_9ARAE</name>
<feature type="region of interest" description="Disordered" evidence="3">
    <location>
        <begin position="1"/>
        <end position="22"/>
    </location>
</feature>
<dbReference type="Pfam" id="PF20431">
    <property type="entry name" value="E_motif"/>
    <property type="match status" value="1"/>
</dbReference>
<dbReference type="Pfam" id="PF01535">
    <property type="entry name" value="PPR"/>
    <property type="match status" value="4"/>
</dbReference>
<evidence type="ECO:0000256" key="1">
    <source>
        <dbReference type="ARBA" id="ARBA00022737"/>
    </source>
</evidence>
<evidence type="ECO:0000313" key="4">
    <source>
        <dbReference type="EMBL" id="JAT44771.1"/>
    </source>
</evidence>
<dbReference type="PANTHER" id="PTHR47926">
    <property type="entry name" value="PENTATRICOPEPTIDE REPEAT-CONTAINING PROTEIN"/>
    <property type="match status" value="1"/>
</dbReference>
<dbReference type="PANTHER" id="PTHR47926:SF386">
    <property type="entry name" value="PENTATRICOPEPTIDE REPEAT-CONTAINING PROTEIN"/>
    <property type="match status" value="1"/>
</dbReference>
<feature type="non-terminal residue" evidence="4">
    <location>
        <position position="1"/>
    </location>
</feature>
<dbReference type="PROSITE" id="PS51375">
    <property type="entry name" value="PPR"/>
    <property type="match status" value="1"/>
</dbReference>
<accession>A0A1D1XQW1</accession>
<evidence type="ECO:0000256" key="2">
    <source>
        <dbReference type="PROSITE-ProRule" id="PRU00708"/>
    </source>
</evidence>
<proteinExistence type="predicted"/>
<feature type="repeat" description="PPR" evidence="2">
    <location>
        <begin position="389"/>
        <end position="423"/>
    </location>
</feature>
<organism evidence="4">
    <name type="scientific">Anthurium amnicola</name>
    <dbReference type="NCBI Taxonomy" id="1678845"/>
    <lineage>
        <taxon>Eukaryota</taxon>
        <taxon>Viridiplantae</taxon>
        <taxon>Streptophyta</taxon>
        <taxon>Embryophyta</taxon>
        <taxon>Tracheophyta</taxon>
        <taxon>Spermatophyta</taxon>
        <taxon>Magnoliopsida</taxon>
        <taxon>Liliopsida</taxon>
        <taxon>Araceae</taxon>
        <taxon>Pothoideae</taxon>
        <taxon>Potheae</taxon>
        <taxon>Anthurium</taxon>
    </lineage>
</organism>
<dbReference type="InterPro" id="IPR046960">
    <property type="entry name" value="PPR_At4g14850-like_plant"/>
</dbReference>
<dbReference type="InterPro" id="IPR011990">
    <property type="entry name" value="TPR-like_helical_dom_sf"/>
</dbReference>
<dbReference type="GO" id="GO:0003723">
    <property type="term" value="F:RNA binding"/>
    <property type="evidence" value="ECO:0007669"/>
    <property type="project" value="InterPro"/>
</dbReference>
<dbReference type="InterPro" id="IPR002885">
    <property type="entry name" value="PPR_rpt"/>
</dbReference>
<dbReference type="Gene3D" id="1.25.40.10">
    <property type="entry name" value="Tetratricopeptide repeat domain"/>
    <property type="match status" value="2"/>
</dbReference>
<dbReference type="FunFam" id="1.25.40.10:FF:000755">
    <property type="entry name" value="Pentatricopeptide repeat-containing protein"/>
    <property type="match status" value="1"/>
</dbReference>
<dbReference type="Pfam" id="PF13041">
    <property type="entry name" value="PPR_2"/>
    <property type="match status" value="1"/>
</dbReference>
<dbReference type="InterPro" id="IPR046848">
    <property type="entry name" value="E_motif"/>
</dbReference>
<dbReference type="EMBL" id="GDJX01023165">
    <property type="protein sequence ID" value="JAT44771.1"/>
    <property type="molecule type" value="Transcribed_RNA"/>
</dbReference>
<keyword evidence="1" id="KW-0677">Repeat</keyword>
<dbReference type="NCBIfam" id="TIGR00756">
    <property type="entry name" value="PPR"/>
    <property type="match status" value="1"/>
</dbReference>
<protein>
    <submittedName>
        <fullName evidence="4">Pentatricopeptide repeat-containing protein At3g46790, chloroplastic</fullName>
    </submittedName>
</protein>
<gene>
    <name evidence="4" type="primary">CRR2_1</name>
    <name evidence="4" type="ORF">g.76529</name>
</gene>
<sequence>PHSAKWPIPTRNGCPPPIPQQIPIPSIPTTAASSRRLPRLRARPPTPPGFSVVVFRLAEPGFEVEYSTSISGGYVSDIEYPDFGYPFSHTHSSSLLPHYMSTTHLAKLLFPQLGFLLDQALRTRSLRATTILHTHLLKTGLFPLLHTKLFLSYARSGSPQSLPSLSNLLDGTSPDVDTDPLQWNAILSALSHRGFASLAIRTFCVMHGLGLPLCSYALCSALAASSAERDVRVGKLIHAHAVKSGWMSAVFVGGALLNLYVKVSTVEDARFVFDEIPLKNTTCTNTLLMGYVEAKLWFDGLVLVKEMHILGLAPDGFTLSTILRMCAEMPAAGLGMQVHGYLIRRSDYLAEDVFVQSSLVEMYGKCGLVDEAQLVFNSTGNISPQERRDVVLWTSMLNACCRNGQFNKVIETFEEMLNVGVEPDEVAFVAVLTACSHMGYVSKGLDYFNSMRKVHRIFPLPEHYGCIVDLLCKAGELEKAWKFAVDMVLEEEDGGGASSIRVWGALLCACKEFGNVEMGQLAAQRALAQDPFNVGIYVELSNLYAKTGMWDEIERLRELLNQRGLKKDVGFSWLELTT</sequence>
<dbReference type="GO" id="GO:0009451">
    <property type="term" value="P:RNA modification"/>
    <property type="evidence" value="ECO:0007669"/>
    <property type="project" value="InterPro"/>
</dbReference>
<dbReference type="FunFam" id="1.25.40.10:FF:000525">
    <property type="entry name" value="Pentatricopeptide (PPR) repeat-containing protein-like"/>
    <property type="match status" value="1"/>
</dbReference>
<reference evidence="4" key="1">
    <citation type="submission" date="2015-07" db="EMBL/GenBank/DDBJ databases">
        <title>Transcriptome Assembly of Anthurium amnicola.</title>
        <authorList>
            <person name="Suzuki J."/>
        </authorList>
    </citation>
    <scope>NUCLEOTIDE SEQUENCE</scope>
</reference>
<evidence type="ECO:0000256" key="3">
    <source>
        <dbReference type="SAM" id="MobiDB-lite"/>
    </source>
</evidence>
<dbReference type="AlphaFoldDB" id="A0A1D1XQW1"/>